<comment type="subcellular location">
    <subcellularLocation>
        <location evidence="1">Nucleus</location>
    </subcellularLocation>
</comment>
<comment type="similarity">
    <text evidence="2">Belongs to the Mediator complex subunit 12 family.</text>
</comment>
<dbReference type="Proteomes" id="UP001652740">
    <property type="component" value="Unplaced"/>
</dbReference>
<feature type="compositionally biased region" description="Low complexity" evidence="8">
    <location>
        <begin position="2402"/>
        <end position="2450"/>
    </location>
</feature>
<evidence type="ECO:0000313" key="11">
    <source>
        <dbReference type="RefSeq" id="XP_052753636.1"/>
    </source>
</evidence>
<feature type="compositionally biased region" description="Low complexity" evidence="8">
    <location>
        <begin position="2043"/>
        <end position="2069"/>
    </location>
</feature>
<feature type="region of interest" description="Disordered" evidence="8">
    <location>
        <begin position="1"/>
        <end position="42"/>
    </location>
</feature>
<organism evidence="10 11">
    <name type="scientific">Galleria mellonella</name>
    <name type="common">Greater wax moth</name>
    <dbReference type="NCBI Taxonomy" id="7137"/>
    <lineage>
        <taxon>Eukaryota</taxon>
        <taxon>Metazoa</taxon>
        <taxon>Ecdysozoa</taxon>
        <taxon>Arthropoda</taxon>
        <taxon>Hexapoda</taxon>
        <taxon>Insecta</taxon>
        <taxon>Pterygota</taxon>
        <taxon>Neoptera</taxon>
        <taxon>Endopterygota</taxon>
        <taxon>Lepidoptera</taxon>
        <taxon>Glossata</taxon>
        <taxon>Ditrysia</taxon>
        <taxon>Pyraloidea</taxon>
        <taxon>Pyralidae</taxon>
        <taxon>Galleriinae</taxon>
        <taxon>Galleria</taxon>
    </lineage>
</organism>
<feature type="region of interest" description="Disordered" evidence="8">
    <location>
        <begin position="2000"/>
        <end position="2069"/>
    </location>
</feature>
<feature type="region of interest" description="Disordered" evidence="8">
    <location>
        <begin position="2392"/>
        <end position="2450"/>
    </location>
</feature>
<dbReference type="InterPro" id="IPR051647">
    <property type="entry name" value="Mediator_comp_sub12"/>
</dbReference>
<feature type="region of interest" description="Disordered" evidence="8">
    <location>
        <begin position="1695"/>
        <end position="1721"/>
    </location>
</feature>
<keyword evidence="7" id="KW-0539">Nucleus</keyword>
<evidence type="ECO:0000256" key="5">
    <source>
        <dbReference type="ARBA" id="ARBA00023159"/>
    </source>
</evidence>
<feature type="domain" description="Mediator complex subunit Med12" evidence="9">
    <location>
        <begin position="105"/>
        <end position="165"/>
    </location>
</feature>
<keyword evidence="5" id="KW-0010">Activator</keyword>
<dbReference type="Pfam" id="PF12145">
    <property type="entry name" value="Med12-LCEWAV"/>
    <property type="match status" value="1"/>
</dbReference>
<evidence type="ECO:0000259" key="9">
    <source>
        <dbReference type="SMART" id="SM01281"/>
    </source>
</evidence>
<evidence type="ECO:0000256" key="6">
    <source>
        <dbReference type="ARBA" id="ARBA00023163"/>
    </source>
</evidence>
<dbReference type="InterPro" id="IPR021990">
    <property type="entry name" value="Mediator_Med12_LCEWAV"/>
</dbReference>
<dbReference type="GeneID" id="113523107"/>
<feature type="compositionally biased region" description="Polar residues" evidence="8">
    <location>
        <begin position="393"/>
        <end position="454"/>
    </location>
</feature>
<feature type="compositionally biased region" description="Low complexity" evidence="8">
    <location>
        <begin position="230"/>
        <end position="272"/>
    </location>
</feature>
<evidence type="ECO:0000313" key="10">
    <source>
        <dbReference type="Proteomes" id="UP001652740"/>
    </source>
</evidence>
<sequence>MKDKSLYPDKMGIMYEKRPLKRPRLGPPDVYPQEPRQKEDELTSTNVKLGFVITSQSDEFGTARNSNYSASKIGQYFSGILSKKEELNTLPDCGRKRQQVNPKDNFWPATARTKAQIEAWFKDLAGSKPLSQLAKKAPNFNKKEEIFITLTEYQVSMPRAAWFIKLSSAYTVAVSEAKIKKRQLPDPTTEWTTTLIKFLKDQIPKLAEYYQNAVPGNVSDKTPPSQSGQGTPNHNSSGNPPGSSTPNSSTVPNSMHSPGNTSSSSTPGPSESTDWRHSLKLWNYCCRLAKYLLDEGLLDRQDFLTWIIELLDKRAPDDGLLRLILPLALQHICEFVCCEGLSRRLATTCAKKAASICAVLSESTLRTLNQPAVFTKATERNGETNAAPMSPAPETSNGDVKPNISQIKRSTTPADQNQGTPNPNHSLGTPNPNHSLGTPNPNHSLGTPNPSQPIDVQVKEENGPPPMDAKTTLTTVITAALNPIQVGFGEILNCSFHRDVIIQLSTILQIICVECPTAMVWSGCGSSLQGSPLDLLPVPPSALPMPYLDSHITEEHRRMVYEVEQEIAARSKQAENKWCTDKWQTSSQARVLAVLEALDQHCFDRVDPNNNLDTLYKEVFANCTPPSKDATIDTKDPEWAAPYAVVRVLCEWAVCSARWGEHRAQAAAALLDRRQHQLLHQHLHHDHHATGSDDKESISSSAGIYNGPPIFQNLLLRFLDNDAPVLDESPNAPPGNRQQFANLVHLFGELIRRDVFSHDAYMCTLISRGDLVSPTEPSSSGGSHTVAPPATSTGTNHNMDDDIFAGIDLKPKMEENVRMDLDDSKIDDDLDKLLQHIKEDQENSMDAPDSPKDPGETSHSVNSPMMGASGMSIQGMQSMGMGPMSVPGMRTSSAGPSSAGGGGGAAGSGAGCGGCGAAAVSRHYHYTMHFPLPPAEPDHTPHDANQRHILLYGVGRQRDDAKHAVKKMTKEICKLFSKKFSIDVAEGGKIKKHSRSEFNFEAVTQKFQAMSMYEQGAVSWAVGGAVCEALAAYAAAATTYLPQPEHVAFALDLMEIALNVHGLIETCIQILKELSEVESALISRGAPSSGLAAPRAYTSALALYTVGALRRYHSCLLLCVEQTSAVFEQLCRLVKCVVNPGDCGSAERCVLAQLHDLYKAAAHLCHAPHADTFANAYPKIKQALYSSLQPTPSNYVYNPQFLSEFFTNPRKGKIEISWARQVAESPANRYSFVCSAMLAVCREVDNDRVNELGVLCAEMTAWCSGLAAEWLGALVALCGAQHYPAAAAHAAPPPFYPDLLHHRDLHDAAAHDALAVFTCILVARHCFSLEDFVRHAALPSLVKAFGGGGSVLAGNPANAPSPDTGARLTCHLLLRLFKTVDTPQPGLYSVSTSPGPGGGGAGVRLSCDRHLLAAAHKNIGVGPVLATLKAILMVGDSTARDAGKPGGKKSCELSHILGTSDSGPTDAQLDLMSMVDSEMSGGHRTPRGSGGVGSTLLDSSQSLSSLARRVLAEICSEEWVLQKCLQNPDELYQPDMLLDSMLTPRQAQRLLHMICYPDSASHTHPDLDQKTMITRLLENLEQWSLRMSWLDLQLMFKQFPSGSSELNAWLDTVARAVINVFQQPAPPPPDKDRTGTDRSVVSTSKWSESVWLVAPLVAKLPAAVQGRVLKQAGQILESGWGAGCSGSCSSGSGGGGGSHRDCKSHQSPSYKGSSGGGSGGKRGVSGGGCGGGCSCGGGNAVRLANEPLLSLVLTCLRHQDDQKESLLSSIHAQLQHYLTHARDHERSACNDTWQDDAAPEALQLRFSLAGGMFDAIRRSYQLTSDWAVLLTQLVAHQVIDAYNNSLCRSNLFTTLIDMLATLIHSTLADGSDDNNRKHYQNLMKKLKKEIGDRYGPSVQAVRQLLPLSKNAIIEVIACEPSNKISFDSDKKQGLRLTDKQRVSSWELVEGGRNPAPLSWAWFAATKIERKPLTYETAHRLLKYHTHSLVKPLSYYLEPLPLPPEDLETNDNKQDNGSLDSSPTGAGKGRSRSAPCKKIKKPKAATPTNGNGTANPNTGPTGMAATPAQQPQFMQQPQQWFPAPGQNYYNPPAGVSPRGVAPPSNTQSKQALSNMLRQRLPFNQIAQMQGSGYPGAPHARAPYPRQGMRQMQPNQMGVGQMQPNQIAPMGAMGGMGPMTQMGGVQMPGQMGGGQMGAGQMNSAQMGGAQMGNTQMGGAQMGGMGGQMFGGQYGGMQQGYGYSQQMMQGGQQQMMNQGMGQGVNQMGQQVNSMGQGVNTIGQNVGQMNQAVGQSGQMPQGMGQMGQGINQMGQPMSQMGRMGQSGGMGAMNNRDAMGPQGGNAMGGFPGQQSFQQNMMGGRATQEAHTYLAQQRQNTRPQYMQQAPNVTMGGIGGPAPPYPRGMQPQQSAQYQQQQMTEQRMRQQMLAMQQQQQQQAPLVQHLQRQQYPPQY</sequence>
<evidence type="ECO:0000256" key="4">
    <source>
        <dbReference type="ARBA" id="ARBA00023015"/>
    </source>
</evidence>
<feature type="compositionally biased region" description="Polar residues" evidence="8">
    <location>
        <begin position="2014"/>
        <end position="2023"/>
    </location>
</feature>
<accession>A0ABM3MQL6</accession>
<dbReference type="PANTHER" id="PTHR46007">
    <property type="entry name" value="MEDIATOR OF RNA POLYMERASE II TRANSCRIPTION SUBUNIT 12"/>
    <property type="match status" value="1"/>
</dbReference>
<evidence type="ECO:0000256" key="3">
    <source>
        <dbReference type="ARBA" id="ARBA00022491"/>
    </source>
</evidence>
<evidence type="ECO:0000256" key="8">
    <source>
        <dbReference type="SAM" id="MobiDB-lite"/>
    </source>
</evidence>
<feature type="region of interest" description="Disordered" evidence="8">
    <location>
        <begin position="214"/>
        <end position="272"/>
    </location>
</feature>
<dbReference type="Pfam" id="PF09497">
    <property type="entry name" value="Med12"/>
    <property type="match status" value="1"/>
</dbReference>
<evidence type="ECO:0000256" key="7">
    <source>
        <dbReference type="ARBA" id="ARBA00023242"/>
    </source>
</evidence>
<protein>
    <submittedName>
        <fullName evidence="11">Mediator of RNA polymerase II transcription subunit 12-like isoform X1</fullName>
    </submittedName>
</protein>
<reference evidence="11" key="1">
    <citation type="submission" date="2025-08" db="UniProtKB">
        <authorList>
            <consortium name="RefSeq"/>
        </authorList>
    </citation>
    <scope>IDENTIFICATION</scope>
    <source>
        <tissue evidence="11">Whole larvae</tissue>
    </source>
</reference>
<proteinExistence type="inferred from homology"/>
<feature type="region of interest" description="Disordered" evidence="8">
    <location>
        <begin position="839"/>
        <end position="868"/>
    </location>
</feature>
<dbReference type="InterPro" id="IPR019035">
    <property type="entry name" value="Mediator_Med12"/>
</dbReference>
<keyword evidence="6" id="KW-0804">Transcription</keyword>
<dbReference type="SMART" id="SM01281">
    <property type="entry name" value="Med12"/>
    <property type="match status" value="1"/>
</dbReference>
<feature type="compositionally biased region" description="Basic residues" evidence="8">
    <location>
        <begin position="2028"/>
        <end position="2042"/>
    </location>
</feature>
<feature type="region of interest" description="Disordered" evidence="8">
    <location>
        <begin position="773"/>
        <end position="799"/>
    </location>
</feature>
<feature type="compositionally biased region" description="Polar residues" evidence="8">
    <location>
        <begin position="219"/>
        <end position="229"/>
    </location>
</feature>
<dbReference type="PANTHER" id="PTHR46007:SF11">
    <property type="entry name" value="MEDIATOR OF RNA POLYMERASE II TRANSCRIPTION SUBUNIT 12"/>
    <property type="match status" value="1"/>
</dbReference>
<name>A0ABM3MQL6_GALME</name>
<gene>
    <name evidence="11" type="primary">LOC113523107</name>
</gene>
<dbReference type="RefSeq" id="XP_052753636.1">
    <property type="nucleotide sequence ID" value="XM_052897676.1"/>
</dbReference>
<evidence type="ECO:0000256" key="1">
    <source>
        <dbReference type="ARBA" id="ARBA00004123"/>
    </source>
</evidence>
<feature type="region of interest" description="Disordered" evidence="8">
    <location>
        <begin position="375"/>
        <end position="465"/>
    </location>
</feature>
<keyword evidence="3" id="KW-0678">Repressor</keyword>
<keyword evidence="4" id="KW-0805">Transcription regulation</keyword>
<evidence type="ECO:0000256" key="2">
    <source>
        <dbReference type="ARBA" id="ARBA00010289"/>
    </source>
</evidence>
<keyword evidence="10" id="KW-1185">Reference proteome</keyword>